<proteinExistence type="predicted"/>
<feature type="compositionally biased region" description="Low complexity" evidence="1">
    <location>
        <begin position="271"/>
        <end position="285"/>
    </location>
</feature>
<dbReference type="Proteomes" id="UP000527324">
    <property type="component" value="Unassembled WGS sequence"/>
</dbReference>
<gene>
    <name evidence="2" type="ORF">GGQ93_003223</name>
</gene>
<evidence type="ECO:0000256" key="1">
    <source>
        <dbReference type="SAM" id="MobiDB-lite"/>
    </source>
</evidence>
<reference evidence="2 3" key="1">
    <citation type="submission" date="2020-08" db="EMBL/GenBank/DDBJ databases">
        <title>Genomic Encyclopedia of Type Strains, Phase IV (KMG-IV): sequencing the most valuable type-strain genomes for metagenomic binning, comparative biology and taxonomic classification.</title>
        <authorList>
            <person name="Goeker M."/>
        </authorList>
    </citation>
    <scope>NUCLEOTIDE SEQUENCE [LARGE SCALE GENOMIC DNA]</scope>
    <source>
        <strain evidence="2 3">DSM 4731</strain>
    </source>
</reference>
<feature type="compositionally biased region" description="Pro residues" evidence="1">
    <location>
        <begin position="248"/>
        <end position="270"/>
    </location>
</feature>
<feature type="region of interest" description="Disordered" evidence="1">
    <location>
        <begin position="212"/>
        <end position="305"/>
    </location>
</feature>
<dbReference type="RefSeq" id="WP_183218362.1">
    <property type="nucleotide sequence ID" value="NZ_CAJFZW010000027.1"/>
</dbReference>
<name>A0A7W9C9D3_9CAUL</name>
<dbReference type="AlphaFoldDB" id="A0A7W9C9D3"/>
<organism evidence="2 3">
    <name type="scientific">Brevundimonas aurantiaca</name>
    <dbReference type="NCBI Taxonomy" id="74316"/>
    <lineage>
        <taxon>Bacteria</taxon>
        <taxon>Pseudomonadati</taxon>
        <taxon>Pseudomonadota</taxon>
        <taxon>Alphaproteobacteria</taxon>
        <taxon>Caulobacterales</taxon>
        <taxon>Caulobacteraceae</taxon>
        <taxon>Brevundimonas</taxon>
    </lineage>
</organism>
<evidence type="ECO:0000313" key="3">
    <source>
        <dbReference type="Proteomes" id="UP000527324"/>
    </source>
</evidence>
<dbReference type="GeneID" id="88839931"/>
<accession>A0A7W9C9D3</accession>
<feature type="compositionally biased region" description="Low complexity" evidence="1">
    <location>
        <begin position="219"/>
        <end position="230"/>
    </location>
</feature>
<dbReference type="EMBL" id="JACHOQ010000017">
    <property type="protein sequence ID" value="MBB5741480.1"/>
    <property type="molecule type" value="Genomic_DNA"/>
</dbReference>
<protein>
    <submittedName>
        <fullName evidence="2">Uncharacterized protein</fullName>
    </submittedName>
</protein>
<evidence type="ECO:0000313" key="2">
    <source>
        <dbReference type="EMBL" id="MBB5741480.1"/>
    </source>
</evidence>
<keyword evidence="3" id="KW-1185">Reference proteome</keyword>
<sequence>MRRFLIWSVLAALVGLVLAGTGYWAYWNFYSRFQPVTITRNQAQIQQLLDEASWVSGGGGGDPLYVIGYRDSASTQRYVREEIDKLKAAGVEPRIILFARADREGAAQSTAAERATVAELWLTRDWSLYQRWIQTPAREWTAAGIPAADGNLARAAVVEASRQFDARLTELLKDAGVQITYPLVLWRDRDGFLKACGCADSRAWPFIRDDLNAPDRVGTATPDADAASAPYGGETPAPGSDPSALPYPNLPAIPPAATPPGAAPQAPGAPTPGAQGSAPNGQAPDRTPPPRAAPTPKTQDDSTFF</sequence>
<comment type="caution">
    <text evidence="2">The sequence shown here is derived from an EMBL/GenBank/DDBJ whole genome shotgun (WGS) entry which is preliminary data.</text>
</comment>